<organism evidence="1 2">
    <name type="scientific">Diaporthe eres</name>
    <name type="common">Phomopsis oblonga</name>
    <dbReference type="NCBI Taxonomy" id="83184"/>
    <lineage>
        <taxon>Eukaryota</taxon>
        <taxon>Fungi</taxon>
        <taxon>Dikarya</taxon>
        <taxon>Ascomycota</taxon>
        <taxon>Pezizomycotina</taxon>
        <taxon>Sordariomycetes</taxon>
        <taxon>Sordariomycetidae</taxon>
        <taxon>Diaporthales</taxon>
        <taxon>Diaporthaceae</taxon>
        <taxon>Diaporthe</taxon>
        <taxon>Diaporthe eres species complex</taxon>
    </lineage>
</organism>
<name>A0ABR1NYJ5_DIAER</name>
<protein>
    <submittedName>
        <fullName evidence="1">Uncharacterized protein</fullName>
    </submittedName>
</protein>
<evidence type="ECO:0000313" key="1">
    <source>
        <dbReference type="EMBL" id="KAK7720324.1"/>
    </source>
</evidence>
<gene>
    <name evidence="1" type="ORF">SLS63_009871</name>
</gene>
<dbReference type="Proteomes" id="UP001430848">
    <property type="component" value="Unassembled WGS sequence"/>
</dbReference>
<comment type="caution">
    <text evidence="1">The sequence shown here is derived from an EMBL/GenBank/DDBJ whole genome shotgun (WGS) entry which is preliminary data.</text>
</comment>
<proteinExistence type="predicted"/>
<dbReference type="EMBL" id="JAKNSF020000076">
    <property type="protein sequence ID" value="KAK7720324.1"/>
    <property type="molecule type" value="Genomic_DNA"/>
</dbReference>
<accession>A0ABR1NYJ5</accession>
<evidence type="ECO:0000313" key="2">
    <source>
        <dbReference type="Proteomes" id="UP001430848"/>
    </source>
</evidence>
<reference evidence="1 2" key="1">
    <citation type="submission" date="2024-02" db="EMBL/GenBank/DDBJ databases">
        <title>De novo assembly and annotation of 12 fungi associated with fruit tree decline syndrome in Ontario, Canada.</title>
        <authorList>
            <person name="Sulman M."/>
            <person name="Ellouze W."/>
            <person name="Ilyukhin E."/>
        </authorList>
    </citation>
    <scope>NUCLEOTIDE SEQUENCE [LARGE SCALE GENOMIC DNA]</scope>
    <source>
        <strain evidence="1 2">M169</strain>
    </source>
</reference>
<keyword evidence="2" id="KW-1185">Reference proteome</keyword>
<sequence>MDTTPVKRSANCNQDFANPHFKPLWEPDTTVGRNAIKYSLVHHVYQQRISNARLCGFCTDELTRRVSEAARRLKTRGLFHDDRAFMDLFWQQEDRDGGALVAGETIVAVDNKNGDKIAVVDHLAELSLEPARAGSSWWRERGVGFQGELGAMDRTEVSPSRAASWFGGCDGGGPRDPTPWQTRFLGVLWRYSLIDTTSEVGMRAFVDWQERCLNYTHENCRCVDILRLRSGVSFDTVLMERVLTRIDTKIWEIIPFPPEYIWRNKGRFLTYSEDQLTGVQNRESVWDYAFSRGEVVAGDKVVPRPLPLGWQRRWVSNNTEWYHDCRGRLVSRDEHYQCLPDPSPAARMTVIGEEEDLIEL</sequence>